<dbReference type="Proteomes" id="UP001385951">
    <property type="component" value="Unassembled WGS sequence"/>
</dbReference>
<name>A0AAW0FHW6_9APHY</name>
<feature type="region of interest" description="Disordered" evidence="1">
    <location>
        <begin position="1"/>
        <end position="22"/>
    </location>
</feature>
<reference evidence="2 3" key="1">
    <citation type="submission" date="2022-09" db="EMBL/GenBank/DDBJ databases">
        <authorList>
            <person name="Palmer J.M."/>
        </authorList>
    </citation>
    <scope>NUCLEOTIDE SEQUENCE [LARGE SCALE GENOMIC DNA]</scope>
    <source>
        <strain evidence="2 3">DSM 7382</strain>
    </source>
</reference>
<sequence length="431" mass="49709">MDASCGPSNALQNLSKHTQRDQSLQNEFINRNGPVNPGQSFRSNYTGVDHQLNQDFQQFNQLQNMNGNPAFMNQFGQAPQIPGRHHEQAQFNQFNQSPAHFNQPQLHQPQSSNSKQGWVQDFSNLAISNRQQPTNDWHTQFMKQQGFQQHQQHQPQAQHQRILPNIASGFQMNMRTNLSQPMNQMAVPTEHQEIHRMEQEKQVFDDQFDQLEKELEAQAVPEQTILEEINEVATNENEKEEFAKTAQRVYDSMLSQQNTQTSETSTKFQQSDFLKLMNSISSRKVELSQEGNKLVNESGQDIRNQEHIPNLADPLQDVRNEGRQAPLSVQHDNTDYHRAVHEPQMNTGEALRGHLPDPLAHIKDGELDAYEPLQAARIVSGDQVKGNQWMEDSNWEIEPDALHGSRLQKGRILNQYEQEVFDDYRHDDDSH</sequence>
<evidence type="ECO:0000313" key="2">
    <source>
        <dbReference type="EMBL" id="KAK7678650.1"/>
    </source>
</evidence>
<gene>
    <name evidence="2" type="ORF">QCA50_018377</name>
</gene>
<dbReference type="EMBL" id="JASBNA010000069">
    <property type="protein sequence ID" value="KAK7678650.1"/>
    <property type="molecule type" value="Genomic_DNA"/>
</dbReference>
<organism evidence="2 3">
    <name type="scientific">Cerrena zonata</name>
    <dbReference type="NCBI Taxonomy" id="2478898"/>
    <lineage>
        <taxon>Eukaryota</taxon>
        <taxon>Fungi</taxon>
        <taxon>Dikarya</taxon>
        <taxon>Basidiomycota</taxon>
        <taxon>Agaricomycotina</taxon>
        <taxon>Agaricomycetes</taxon>
        <taxon>Polyporales</taxon>
        <taxon>Cerrenaceae</taxon>
        <taxon>Cerrena</taxon>
    </lineage>
</organism>
<keyword evidence="3" id="KW-1185">Reference proteome</keyword>
<dbReference type="AlphaFoldDB" id="A0AAW0FHW6"/>
<evidence type="ECO:0000256" key="1">
    <source>
        <dbReference type="SAM" id="MobiDB-lite"/>
    </source>
</evidence>
<dbReference type="Gene3D" id="6.10.280.230">
    <property type="match status" value="1"/>
</dbReference>
<proteinExistence type="predicted"/>
<comment type="caution">
    <text evidence="2">The sequence shown here is derived from an EMBL/GenBank/DDBJ whole genome shotgun (WGS) entry which is preliminary data.</text>
</comment>
<dbReference type="GO" id="GO:0005777">
    <property type="term" value="C:peroxisome"/>
    <property type="evidence" value="ECO:0007669"/>
    <property type="project" value="UniProtKB-SubCell"/>
</dbReference>
<evidence type="ECO:0000313" key="3">
    <source>
        <dbReference type="Proteomes" id="UP001385951"/>
    </source>
</evidence>
<accession>A0AAW0FHW6</accession>
<protein>
    <submittedName>
        <fullName evidence="2">Uncharacterized protein</fullName>
    </submittedName>
</protein>